<feature type="compositionally biased region" description="Polar residues" evidence="1">
    <location>
        <begin position="36"/>
        <end position="50"/>
    </location>
</feature>
<keyword evidence="3" id="KW-1185">Reference proteome</keyword>
<proteinExistence type="predicted"/>
<feature type="non-terminal residue" evidence="2">
    <location>
        <position position="123"/>
    </location>
</feature>
<evidence type="ECO:0000313" key="3">
    <source>
        <dbReference type="Proteomes" id="UP000784294"/>
    </source>
</evidence>
<evidence type="ECO:0000313" key="2">
    <source>
        <dbReference type="EMBL" id="VEL25491.1"/>
    </source>
</evidence>
<protein>
    <submittedName>
        <fullName evidence="2">Uncharacterized protein</fullName>
    </submittedName>
</protein>
<feature type="compositionally biased region" description="Acidic residues" evidence="1">
    <location>
        <begin position="98"/>
        <end position="123"/>
    </location>
</feature>
<feature type="region of interest" description="Disordered" evidence="1">
    <location>
        <begin position="36"/>
        <end position="123"/>
    </location>
</feature>
<dbReference type="Proteomes" id="UP000784294">
    <property type="component" value="Unassembled WGS sequence"/>
</dbReference>
<feature type="compositionally biased region" description="Basic and acidic residues" evidence="1">
    <location>
        <begin position="68"/>
        <end position="78"/>
    </location>
</feature>
<sequence>MLIRDDELALHLPSPWLNCLFFYLAYTRLVSQFGTTKTNTPTPEDPTNQFYILPPDLTPPPPASMEAYRPHSRTEVSESTRTPDSFWPRPPSEMVACEAEEDKEIKEEEEEEEGEEKEEEKEK</sequence>
<dbReference type="EMBL" id="CAAALY010074281">
    <property type="protein sequence ID" value="VEL25491.1"/>
    <property type="molecule type" value="Genomic_DNA"/>
</dbReference>
<gene>
    <name evidence="2" type="ORF">PXEA_LOCUS18931</name>
</gene>
<name>A0A3S5ACB6_9PLAT</name>
<comment type="caution">
    <text evidence="2">The sequence shown here is derived from an EMBL/GenBank/DDBJ whole genome shotgun (WGS) entry which is preliminary data.</text>
</comment>
<evidence type="ECO:0000256" key="1">
    <source>
        <dbReference type="SAM" id="MobiDB-lite"/>
    </source>
</evidence>
<accession>A0A3S5ACB6</accession>
<dbReference type="AlphaFoldDB" id="A0A3S5ACB6"/>
<reference evidence="2" key="1">
    <citation type="submission" date="2018-11" db="EMBL/GenBank/DDBJ databases">
        <authorList>
            <consortium name="Pathogen Informatics"/>
        </authorList>
    </citation>
    <scope>NUCLEOTIDE SEQUENCE</scope>
</reference>
<organism evidence="2 3">
    <name type="scientific">Protopolystoma xenopodis</name>
    <dbReference type="NCBI Taxonomy" id="117903"/>
    <lineage>
        <taxon>Eukaryota</taxon>
        <taxon>Metazoa</taxon>
        <taxon>Spiralia</taxon>
        <taxon>Lophotrochozoa</taxon>
        <taxon>Platyhelminthes</taxon>
        <taxon>Monogenea</taxon>
        <taxon>Polyopisthocotylea</taxon>
        <taxon>Polystomatidea</taxon>
        <taxon>Polystomatidae</taxon>
        <taxon>Protopolystoma</taxon>
    </lineage>
</organism>